<dbReference type="Gene3D" id="1.25.40.10">
    <property type="entry name" value="Tetratricopeptide repeat domain"/>
    <property type="match status" value="1"/>
</dbReference>
<evidence type="ECO:0000313" key="2">
    <source>
        <dbReference type="Proteomes" id="UP000014568"/>
    </source>
</evidence>
<dbReference type="EMBL" id="ATGI01000034">
    <property type="protein sequence ID" value="EPF71083.1"/>
    <property type="molecule type" value="Genomic_DNA"/>
</dbReference>
<dbReference type="AlphaFoldDB" id="S3MXF3"/>
<sequence>MALVKENEKLFTIQDYSVTGGVLLMNNYIEEAIFYLNIAIDGDDAIAYERLGEIYTYNHHYKNIEEAIGLLKKSLDKGNYYAASLLSYIYLFEDNYIDLNKSIYYSDYAIKHGHNLGYYYKSIALAEQGNYDSAMDNLNKIDEKEYSEYKDVALSKLYAYYKNYSGYNPERSKDILEGLVDKSSNKDHFSWLADFYMLDNEFKDEKNAYELYKRGAGDWYSEGVLMNWPNKN</sequence>
<dbReference type="SUPFAM" id="SSF81901">
    <property type="entry name" value="HCP-like"/>
    <property type="match status" value="1"/>
</dbReference>
<name>S3MXF3_9GAMM</name>
<dbReference type="HOGENOM" id="CLU_082647_0_0_6"/>
<dbReference type="PATRIC" id="fig|421052.3.peg.2783"/>
<keyword evidence="2" id="KW-1185">Reference proteome</keyword>
<protein>
    <submittedName>
        <fullName evidence="1">Uncharacterized protein</fullName>
    </submittedName>
</protein>
<dbReference type="InterPro" id="IPR011990">
    <property type="entry name" value="TPR-like_helical_dom_sf"/>
</dbReference>
<comment type="caution">
    <text evidence="1">The sequence shown here is derived from an EMBL/GenBank/DDBJ whole genome shotgun (WGS) entry which is preliminary data.</text>
</comment>
<reference evidence="1 2" key="1">
    <citation type="submission" date="2013-06" db="EMBL/GenBank/DDBJ databases">
        <title>The Genome Sequence of Acinetobacter rudis CIP 110305.</title>
        <authorList>
            <consortium name="The Broad Institute Genome Sequencing Platform"/>
            <consortium name="The Broad Institute Genome Sequencing Center for Infectious Disease"/>
            <person name="Cerqueira G."/>
            <person name="Feldgarden M."/>
            <person name="Courvalin P."/>
            <person name="Perichon B."/>
            <person name="Grillot-Courvalin C."/>
            <person name="Clermont D."/>
            <person name="Rocha E."/>
            <person name="Yoon E.-J."/>
            <person name="Nemec A."/>
            <person name="Young S.K."/>
            <person name="Zeng Q."/>
            <person name="Gargeya S."/>
            <person name="Fitzgerald M."/>
            <person name="Abouelleil A."/>
            <person name="Alvarado L."/>
            <person name="Berlin A.M."/>
            <person name="Chapman S.B."/>
            <person name="Dewar J."/>
            <person name="Goldberg J."/>
            <person name="Griggs A."/>
            <person name="Gujja S."/>
            <person name="Hansen M."/>
            <person name="Howarth C."/>
            <person name="Imamovic A."/>
            <person name="Larimer J."/>
            <person name="McCowan C."/>
            <person name="Murphy C."/>
            <person name="Pearson M."/>
            <person name="Priest M."/>
            <person name="Roberts A."/>
            <person name="Saif S."/>
            <person name="Shea T."/>
            <person name="Sykes S."/>
            <person name="Wortman J."/>
            <person name="Nusbaum C."/>
            <person name="Birren B."/>
        </authorList>
    </citation>
    <scope>NUCLEOTIDE SEQUENCE [LARGE SCALE GENOMIC DNA]</scope>
    <source>
        <strain evidence="1 2">CIP 110305</strain>
    </source>
</reference>
<accession>S3MXF3</accession>
<dbReference type="RefSeq" id="WP_016657231.1">
    <property type="nucleotide sequence ID" value="NZ_KE340354.1"/>
</dbReference>
<gene>
    <name evidence="1" type="ORF">F945_02846</name>
</gene>
<proteinExistence type="predicted"/>
<evidence type="ECO:0000313" key="1">
    <source>
        <dbReference type="EMBL" id="EPF71083.1"/>
    </source>
</evidence>
<organism evidence="1 2">
    <name type="scientific">Acinetobacter rudis CIP 110305</name>
    <dbReference type="NCBI Taxonomy" id="421052"/>
    <lineage>
        <taxon>Bacteria</taxon>
        <taxon>Pseudomonadati</taxon>
        <taxon>Pseudomonadota</taxon>
        <taxon>Gammaproteobacteria</taxon>
        <taxon>Moraxellales</taxon>
        <taxon>Moraxellaceae</taxon>
        <taxon>Acinetobacter</taxon>
    </lineage>
</organism>
<dbReference type="Proteomes" id="UP000014568">
    <property type="component" value="Unassembled WGS sequence"/>
</dbReference>